<feature type="region of interest" description="Disordered" evidence="1">
    <location>
        <begin position="48"/>
        <end position="67"/>
    </location>
</feature>
<keyword evidence="4" id="KW-1185">Reference proteome</keyword>
<evidence type="ECO:0000256" key="1">
    <source>
        <dbReference type="SAM" id="MobiDB-lite"/>
    </source>
</evidence>
<dbReference type="AlphaFoldDB" id="A0A8H7E0N2"/>
<keyword evidence="2" id="KW-0732">Signal</keyword>
<comment type="caution">
    <text evidence="3">The sequence shown here is derived from an EMBL/GenBank/DDBJ whole genome shotgun (WGS) entry which is preliminary data.</text>
</comment>
<name>A0A8H7E0N2_9EURO</name>
<feature type="compositionally biased region" description="Basic residues" evidence="1">
    <location>
        <begin position="56"/>
        <end position="67"/>
    </location>
</feature>
<dbReference type="Proteomes" id="UP000606974">
    <property type="component" value="Unassembled WGS sequence"/>
</dbReference>
<accession>A0A8H7E0N2</accession>
<evidence type="ECO:0000313" key="3">
    <source>
        <dbReference type="EMBL" id="KAF7504520.1"/>
    </source>
</evidence>
<proteinExistence type="predicted"/>
<gene>
    <name evidence="3" type="ORF">GJ744_002140</name>
</gene>
<dbReference type="EMBL" id="JAACFV010000135">
    <property type="protein sequence ID" value="KAF7504520.1"/>
    <property type="molecule type" value="Genomic_DNA"/>
</dbReference>
<reference evidence="3" key="1">
    <citation type="submission" date="2020-02" db="EMBL/GenBank/DDBJ databases">
        <authorList>
            <person name="Palmer J.M."/>
        </authorList>
    </citation>
    <scope>NUCLEOTIDE SEQUENCE</scope>
    <source>
        <strain evidence="3">EPUS1.4</strain>
        <tissue evidence="3">Thallus</tissue>
    </source>
</reference>
<sequence>MICPTSSILVGTLLSMVFVMDWDAAAGSTNRLFTLYFVIDDIGKLTSPPHTQPCKPPRRPNHHQLPP</sequence>
<organism evidence="3 4">
    <name type="scientific">Endocarpon pusillum</name>
    <dbReference type="NCBI Taxonomy" id="364733"/>
    <lineage>
        <taxon>Eukaryota</taxon>
        <taxon>Fungi</taxon>
        <taxon>Dikarya</taxon>
        <taxon>Ascomycota</taxon>
        <taxon>Pezizomycotina</taxon>
        <taxon>Eurotiomycetes</taxon>
        <taxon>Chaetothyriomycetidae</taxon>
        <taxon>Verrucariales</taxon>
        <taxon>Verrucariaceae</taxon>
        <taxon>Endocarpon</taxon>
    </lineage>
</organism>
<evidence type="ECO:0000256" key="2">
    <source>
        <dbReference type="SAM" id="SignalP"/>
    </source>
</evidence>
<feature type="chain" id="PRO_5034318872" evidence="2">
    <location>
        <begin position="28"/>
        <end position="67"/>
    </location>
</feature>
<evidence type="ECO:0000313" key="4">
    <source>
        <dbReference type="Proteomes" id="UP000606974"/>
    </source>
</evidence>
<protein>
    <submittedName>
        <fullName evidence="3">Uncharacterized protein</fullName>
    </submittedName>
</protein>
<feature type="signal peptide" evidence="2">
    <location>
        <begin position="1"/>
        <end position="27"/>
    </location>
</feature>